<dbReference type="Pfam" id="PF01988">
    <property type="entry name" value="VIT1"/>
    <property type="match status" value="1"/>
</dbReference>
<dbReference type="EMBL" id="JAEKNN010000027">
    <property type="protein sequence ID" value="MBJ7609011.1"/>
    <property type="molecule type" value="Genomic_DNA"/>
</dbReference>
<dbReference type="Proteomes" id="UP000614410">
    <property type="component" value="Unassembled WGS sequence"/>
</dbReference>
<sequence length="248" mass="25471">MELQVRAAAPAPQAAAPHRHEHHRDVQGGAARAAVFGVSDGLLTNVSLILGVAAAHPAVGVVRLAGFAGLVAGAFSMATGEYVSMSAQRELIEREVAIEREELRRHPEQEHRELVALYVSRGVPRAAAEEVSTALARDPELALEVHTREELGVNPASTGSPPAAAASSFGSFALGAVVPLLPWFFSSGNAAVVTSIILGALMAIGVGIAVASFTGRSRFHAAARQLAIAALAAAVTYGVGTLVGVHTS</sequence>
<feature type="transmembrane region" description="Helical" evidence="6">
    <location>
        <begin position="226"/>
        <end position="245"/>
    </location>
</feature>
<evidence type="ECO:0000256" key="4">
    <source>
        <dbReference type="ARBA" id="ARBA00023136"/>
    </source>
</evidence>
<comment type="caution">
    <text evidence="7">The sequence shown here is derived from an EMBL/GenBank/DDBJ whole genome shotgun (WGS) entry which is preliminary data.</text>
</comment>
<evidence type="ECO:0000256" key="2">
    <source>
        <dbReference type="ARBA" id="ARBA00022692"/>
    </source>
</evidence>
<evidence type="ECO:0000256" key="3">
    <source>
        <dbReference type="ARBA" id="ARBA00022989"/>
    </source>
</evidence>
<keyword evidence="2 6" id="KW-0812">Transmembrane</keyword>
<reference evidence="7 8" key="1">
    <citation type="submission" date="2020-10" db="EMBL/GenBank/DDBJ databases">
        <title>Ca. Dormibacterota MAGs.</title>
        <authorList>
            <person name="Montgomery K."/>
        </authorList>
    </citation>
    <scope>NUCLEOTIDE SEQUENCE [LARGE SCALE GENOMIC DNA]</scope>
    <source>
        <strain evidence="7">Mitchell_Peninsula_5</strain>
    </source>
</reference>
<feature type="compositionally biased region" description="Low complexity" evidence="5">
    <location>
        <begin position="1"/>
        <end position="16"/>
    </location>
</feature>
<feature type="transmembrane region" description="Helical" evidence="6">
    <location>
        <begin position="191"/>
        <end position="214"/>
    </location>
</feature>
<gene>
    <name evidence="7" type="ORF">JF887_06225</name>
</gene>
<accession>A0A934KGE5</accession>
<name>A0A934KGE5_9BACT</name>
<dbReference type="GO" id="GO:0030026">
    <property type="term" value="P:intracellular manganese ion homeostasis"/>
    <property type="evidence" value="ECO:0007669"/>
    <property type="project" value="InterPro"/>
</dbReference>
<dbReference type="InterPro" id="IPR008217">
    <property type="entry name" value="Ccc1_fam"/>
</dbReference>
<evidence type="ECO:0000256" key="6">
    <source>
        <dbReference type="SAM" id="Phobius"/>
    </source>
</evidence>
<evidence type="ECO:0000313" key="8">
    <source>
        <dbReference type="Proteomes" id="UP000614410"/>
    </source>
</evidence>
<keyword evidence="4 6" id="KW-0472">Membrane</keyword>
<comment type="subcellular location">
    <subcellularLocation>
        <location evidence="1">Endomembrane system</location>
        <topology evidence="1">Multi-pass membrane protein</topology>
    </subcellularLocation>
</comment>
<dbReference type="GO" id="GO:0005384">
    <property type="term" value="F:manganese ion transmembrane transporter activity"/>
    <property type="evidence" value="ECO:0007669"/>
    <property type="project" value="InterPro"/>
</dbReference>
<organism evidence="7 8">
    <name type="scientific">Candidatus Amunia macphersoniae</name>
    <dbReference type="NCBI Taxonomy" id="3127014"/>
    <lineage>
        <taxon>Bacteria</taxon>
        <taxon>Bacillati</taxon>
        <taxon>Candidatus Dormiibacterota</taxon>
        <taxon>Candidatus Dormibacteria</taxon>
        <taxon>Candidatus Aeolococcales</taxon>
        <taxon>Candidatus Aeolococcaceae</taxon>
        <taxon>Candidatus Amunia</taxon>
    </lineage>
</organism>
<evidence type="ECO:0000256" key="1">
    <source>
        <dbReference type="ARBA" id="ARBA00004127"/>
    </source>
</evidence>
<feature type="transmembrane region" description="Helical" evidence="6">
    <location>
        <begin position="33"/>
        <end position="55"/>
    </location>
</feature>
<dbReference type="GO" id="GO:0012505">
    <property type="term" value="C:endomembrane system"/>
    <property type="evidence" value="ECO:0007669"/>
    <property type="project" value="UniProtKB-SubCell"/>
</dbReference>
<feature type="transmembrane region" description="Helical" evidence="6">
    <location>
        <begin position="163"/>
        <end position="185"/>
    </location>
</feature>
<keyword evidence="3 6" id="KW-1133">Transmembrane helix</keyword>
<feature type="transmembrane region" description="Helical" evidence="6">
    <location>
        <begin position="61"/>
        <end position="84"/>
    </location>
</feature>
<proteinExistence type="predicted"/>
<evidence type="ECO:0000256" key="5">
    <source>
        <dbReference type="SAM" id="MobiDB-lite"/>
    </source>
</evidence>
<evidence type="ECO:0000313" key="7">
    <source>
        <dbReference type="EMBL" id="MBJ7609011.1"/>
    </source>
</evidence>
<protein>
    <submittedName>
        <fullName evidence="7">VIT1/CCC1 transporter family protein</fullName>
    </submittedName>
</protein>
<dbReference type="PANTHER" id="PTHR31851">
    <property type="entry name" value="FE(2+)/MN(2+) TRANSPORTER PCL1"/>
    <property type="match status" value="1"/>
</dbReference>
<feature type="region of interest" description="Disordered" evidence="5">
    <location>
        <begin position="1"/>
        <end position="27"/>
    </location>
</feature>
<dbReference type="AlphaFoldDB" id="A0A934KGE5"/>